<sequence>MEDFRSKSCKDGRMQIESYYNGGGGGTWKAAGPPTSMHDLRCYSANHAGLSYSNSNPNRVPYDPNREAKLKKSKSSGSKNWSLSDPELQRKRRVASYRVYAVEGKMKGSVKKSLRWIKSTCTHVVSGWW</sequence>
<gene>
    <name evidence="1" type="ORF">MLD38_007889</name>
</gene>
<accession>A0ACB9S133</accession>
<comment type="caution">
    <text evidence="1">The sequence shown here is derived from an EMBL/GenBank/DDBJ whole genome shotgun (WGS) entry which is preliminary data.</text>
</comment>
<dbReference type="Proteomes" id="UP001057402">
    <property type="component" value="Chromosome 3"/>
</dbReference>
<proteinExistence type="predicted"/>
<protein>
    <submittedName>
        <fullName evidence="1">Uncharacterized protein</fullName>
    </submittedName>
</protein>
<name>A0ACB9S133_9MYRT</name>
<organism evidence="1 2">
    <name type="scientific">Melastoma candidum</name>
    <dbReference type="NCBI Taxonomy" id="119954"/>
    <lineage>
        <taxon>Eukaryota</taxon>
        <taxon>Viridiplantae</taxon>
        <taxon>Streptophyta</taxon>
        <taxon>Embryophyta</taxon>
        <taxon>Tracheophyta</taxon>
        <taxon>Spermatophyta</taxon>
        <taxon>Magnoliopsida</taxon>
        <taxon>eudicotyledons</taxon>
        <taxon>Gunneridae</taxon>
        <taxon>Pentapetalae</taxon>
        <taxon>rosids</taxon>
        <taxon>malvids</taxon>
        <taxon>Myrtales</taxon>
        <taxon>Melastomataceae</taxon>
        <taxon>Melastomatoideae</taxon>
        <taxon>Melastomateae</taxon>
        <taxon>Melastoma</taxon>
    </lineage>
</organism>
<evidence type="ECO:0000313" key="2">
    <source>
        <dbReference type="Proteomes" id="UP001057402"/>
    </source>
</evidence>
<reference evidence="2" key="1">
    <citation type="journal article" date="2023" name="Front. Plant Sci.">
        <title>Chromosomal-level genome assembly of Melastoma candidum provides insights into trichome evolution.</title>
        <authorList>
            <person name="Zhong Y."/>
            <person name="Wu W."/>
            <person name="Sun C."/>
            <person name="Zou P."/>
            <person name="Liu Y."/>
            <person name="Dai S."/>
            <person name="Zhou R."/>
        </authorList>
    </citation>
    <scope>NUCLEOTIDE SEQUENCE [LARGE SCALE GENOMIC DNA]</scope>
</reference>
<dbReference type="EMBL" id="CM042882">
    <property type="protein sequence ID" value="KAI4381862.1"/>
    <property type="molecule type" value="Genomic_DNA"/>
</dbReference>
<keyword evidence="2" id="KW-1185">Reference proteome</keyword>
<evidence type="ECO:0000313" key="1">
    <source>
        <dbReference type="EMBL" id="KAI4381862.1"/>
    </source>
</evidence>